<dbReference type="AlphaFoldDB" id="A0A1H2ZAW1"/>
<feature type="domain" description="AB hydrolase-1" evidence="1">
    <location>
        <begin position="42"/>
        <end position="307"/>
    </location>
</feature>
<dbReference type="Pfam" id="PF12697">
    <property type="entry name" value="Abhydrolase_6"/>
    <property type="match status" value="1"/>
</dbReference>
<dbReference type="STRING" id="488533.SAMN04487960_106252"/>
<dbReference type="RefSeq" id="WP_245726003.1">
    <property type="nucleotide sequence ID" value="NZ_FNNE01000006.1"/>
</dbReference>
<evidence type="ECO:0000313" key="2">
    <source>
        <dbReference type="EMBL" id="SDX14475.1"/>
    </source>
</evidence>
<protein>
    <submittedName>
        <fullName evidence="2">Pimeloyl-ACP methyl ester carboxylesterase</fullName>
    </submittedName>
</protein>
<dbReference type="Gene3D" id="3.40.50.1820">
    <property type="entry name" value="alpha/beta hydrolase"/>
    <property type="match status" value="1"/>
</dbReference>
<dbReference type="PANTHER" id="PTHR43798:SF33">
    <property type="entry name" value="HYDROLASE, PUTATIVE (AFU_ORTHOLOGUE AFUA_2G14860)-RELATED"/>
    <property type="match status" value="1"/>
</dbReference>
<dbReference type="InterPro" id="IPR050266">
    <property type="entry name" value="AB_hydrolase_sf"/>
</dbReference>
<evidence type="ECO:0000313" key="3">
    <source>
        <dbReference type="Proteomes" id="UP000199675"/>
    </source>
</evidence>
<dbReference type="PANTHER" id="PTHR43798">
    <property type="entry name" value="MONOACYLGLYCEROL LIPASE"/>
    <property type="match status" value="1"/>
</dbReference>
<dbReference type="GO" id="GO:0016020">
    <property type="term" value="C:membrane"/>
    <property type="evidence" value="ECO:0007669"/>
    <property type="project" value="TreeGrafter"/>
</dbReference>
<name>A0A1H2ZAW1_9GAMM</name>
<dbReference type="InterPro" id="IPR000073">
    <property type="entry name" value="AB_hydrolase_1"/>
</dbReference>
<keyword evidence="3" id="KW-1185">Reference proteome</keyword>
<accession>A0A1H2ZAW1</accession>
<reference evidence="2 3" key="1">
    <citation type="submission" date="2016-10" db="EMBL/GenBank/DDBJ databases">
        <authorList>
            <person name="de Groot N.N."/>
        </authorList>
    </citation>
    <scope>NUCLEOTIDE SEQUENCE [LARGE SCALE GENOMIC DNA]</scope>
    <source>
        <strain evidence="2 3">CGMCC 1.7059</strain>
    </source>
</reference>
<evidence type="ECO:0000259" key="1">
    <source>
        <dbReference type="Pfam" id="PF12697"/>
    </source>
</evidence>
<dbReference type="EMBL" id="FNNE01000006">
    <property type="protein sequence ID" value="SDX14475.1"/>
    <property type="molecule type" value="Genomic_DNA"/>
</dbReference>
<dbReference type="Proteomes" id="UP000199675">
    <property type="component" value="Unassembled WGS sequence"/>
</dbReference>
<proteinExistence type="predicted"/>
<gene>
    <name evidence="2" type="ORF">SAMN04487960_106252</name>
</gene>
<dbReference type="InterPro" id="IPR029058">
    <property type="entry name" value="AB_hydrolase_fold"/>
</dbReference>
<dbReference type="SUPFAM" id="SSF53474">
    <property type="entry name" value="alpha/beta-Hydrolases"/>
    <property type="match status" value="1"/>
</dbReference>
<organism evidence="2 3">
    <name type="scientific">Marinobacter mobilis</name>
    <dbReference type="NCBI Taxonomy" id="488533"/>
    <lineage>
        <taxon>Bacteria</taxon>
        <taxon>Pseudomonadati</taxon>
        <taxon>Pseudomonadota</taxon>
        <taxon>Gammaproteobacteria</taxon>
        <taxon>Pseudomonadales</taxon>
        <taxon>Marinobacteraceae</taxon>
        <taxon>Marinobacter</taxon>
    </lineage>
</organism>
<sequence>MTGTTHIHSLKHRLQPWSYRTSAGFTVRGLRSVPSGRPLIHFIHGNGYAGLVYEHMLAPLLEHADLFISDIQGHGESDHGGRFQGWNGTAALCEEVLASFLPYYQDTYREKYPGENSRPLPVLGLGHSFGGVMTALVMARSPTLFERAVLLDPVLFSPNMLRLMAASNTVGLWRRNRMATRARKRRSHWPDLNAAHANFHERGIFRGWDERSLRSYLDHGLQAHQQGGVRLKCPPEREAEIFGSYPKRLWPSLRKVTTPVHLIYGSQTYPFVGESAKRWQRLADQITTEVVPGGHCFMLEHPEATADRVIGSLLS</sequence>